<evidence type="ECO:0000313" key="20">
    <source>
        <dbReference type="Proteomes" id="UP000030140"/>
    </source>
</evidence>
<keyword evidence="9 14" id="KW-0133">Cell shape</keyword>
<keyword evidence="11 14" id="KW-0131">Cell cycle</keyword>
<feature type="domain" description="Mur ligase N-terminal catalytic" evidence="16">
    <location>
        <begin position="10"/>
        <end position="112"/>
    </location>
</feature>
<comment type="similarity">
    <text evidence="14">Belongs to the MurCDEF family.</text>
</comment>
<evidence type="ECO:0000256" key="2">
    <source>
        <dbReference type="ARBA" id="ARBA00004752"/>
    </source>
</evidence>
<feature type="binding site" evidence="14">
    <location>
        <begin position="120"/>
        <end position="126"/>
    </location>
    <ligand>
        <name>ATP</name>
        <dbReference type="ChEBI" id="CHEBI:30616"/>
    </ligand>
</feature>
<dbReference type="PANTHER" id="PTHR43445">
    <property type="entry name" value="UDP-N-ACETYLMURAMATE--L-ALANINE LIGASE-RELATED"/>
    <property type="match status" value="1"/>
</dbReference>
<dbReference type="PATRIC" id="fig|1300343.5.peg.1338"/>
<feature type="domain" description="Mur ligase central" evidence="18">
    <location>
        <begin position="118"/>
        <end position="285"/>
    </location>
</feature>
<dbReference type="InterPro" id="IPR005758">
    <property type="entry name" value="UDP-N-AcMur_Ala_ligase_MurC"/>
</dbReference>
<dbReference type="GO" id="GO:0008763">
    <property type="term" value="F:UDP-N-acetylmuramate-L-alanine ligase activity"/>
    <property type="evidence" value="ECO:0007669"/>
    <property type="project" value="UniProtKB-UniRule"/>
</dbReference>
<evidence type="ECO:0000256" key="13">
    <source>
        <dbReference type="ARBA" id="ARBA00047833"/>
    </source>
</evidence>
<dbReference type="InterPro" id="IPR013221">
    <property type="entry name" value="Mur_ligase_cen"/>
</dbReference>
<evidence type="ECO:0000259" key="18">
    <source>
        <dbReference type="Pfam" id="PF08245"/>
    </source>
</evidence>
<dbReference type="AlphaFoldDB" id="A0A0A2H4E9"/>
<evidence type="ECO:0000259" key="16">
    <source>
        <dbReference type="Pfam" id="PF01225"/>
    </source>
</evidence>
<dbReference type="InterPro" id="IPR036565">
    <property type="entry name" value="Mur-like_cat_sf"/>
</dbReference>
<dbReference type="RefSeq" id="WP_035327642.1">
    <property type="nucleotide sequence ID" value="NZ_CP015125.1"/>
</dbReference>
<dbReference type="Gene3D" id="3.40.50.720">
    <property type="entry name" value="NAD(P)-binding Rossmann-like Domain"/>
    <property type="match status" value="1"/>
</dbReference>
<dbReference type="PANTHER" id="PTHR43445:SF3">
    <property type="entry name" value="UDP-N-ACETYLMURAMATE--L-ALANINE LIGASE"/>
    <property type="match status" value="1"/>
</dbReference>
<keyword evidence="15" id="KW-0472">Membrane</keyword>
<comment type="pathway">
    <text evidence="2 14">Cell wall biogenesis; peptidoglycan biosynthesis.</text>
</comment>
<dbReference type="NCBIfam" id="TIGR01082">
    <property type="entry name" value="murC"/>
    <property type="match status" value="1"/>
</dbReference>
<dbReference type="Pfam" id="PF01225">
    <property type="entry name" value="Mur_ligase"/>
    <property type="match status" value="1"/>
</dbReference>
<keyword evidence="12 14" id="KW-0961">Cell wall biogenesis/degradation</keyword>
<comment type="function">
    <text evidence="14">Cell wall formation.</text>
</comment>
<dbReference type="OrthoDB" id="9804126at2"/>
<dbReference type="Pfam" id="PF08245">
    <property type="entry name" value="Mur_ligase_M"/>
    <property type="match status" value="1"/>
</dbReference>
<proteinExistence type="inferred from homology"/>
<dbReference type="Pfam" id="PF02875">
    <property type="entry name" value="Mur_ligase_C"/>
    <property type="match status" value="1"/>
</dbReference>
<evidence type="ECO:0000256" key="1">
    <source>
        <dbReference type="ARBA" id="ARBA00004496"/>
    </source>
</evidence>
<dbReference type="EC" id="6.3.2.8" evidence="3 14"/>
<evidence type="ECO:0000256" key="10">
    <source>
        <dbReference type="ARBA" id="ARBA00022984"/>
    </source>
</evidence>
<dbReference type="GO" id="GO:0051301">
    <property type="term" value="P:cell division"/>
    <property type="evidence" value="ECO:0007669"/>
    <property type="project" value="UniProtKB-KW"/>
</dbReference>
<dbReference type="Gene3D" id="3.40.1190.10">
    <property type="entry name" value="Mur-like, catalytic domain"/>
    <property type="match status" value="1"/>
</dbReference>
<dbReference type="GO" id="GO:0009252">
    <property type="term" value="P:peptidoglycan biosynthetic process"/>
    <property type="evidence" value="ECO:0007669"/>
    <property type="project" value="UniProtKB-UniRule"/>
</dbReference>
<dbReference type="InterPro" id="IPR000713">
    <property type="entry name" value="Mur_ligase_N"/>
</dbReference>
<dbReference type="EMBL" id="JSAQ01000001">
    <property type="protein sequence ID" value="KGO07530.1"/>
    <property type="molecule type" value="Genomic_DNA"/>
</dbReference>
<evidence type="ECO:0000256" key="9">
    <source>
        <dbReference type="ARBA" id="ARBA00022960"/>
    </source>
</evidence>
<dbReference type="GO" id="GO:0071555">
    <property type="term" value="P:cell wall organization"/>
    <property type="evidence" value="ECO:0007669"/>
    <property type="project" value="UniProtKB-KW"/>
</dbReference>
<name>A0A0A2H4E9_9FLAO</name>
<dbReference type="InterPro" id="IPR050061">
    <property type="entry name" value="MurCDEF_pg_biosynth"/>
</dbReference>
<comment type="caution">
    <text evidence="19">The sequence shown here is derived from an EMBL/GenBank/DDBJ whole genome shotgun (WGS) entry which is preliminary data.</text>
</comment>
<gene>
    <name evidence="14" type="primary">murC</name>
    <name evidence="19" type="ORF">NV36_12240</name>
</gene>
<evidence type="ECO:0000256" key="7">
    <source>
        <dbReference type="ARBA" id="ARBA00022741"/>
    </source>
</evidence>
<evidence type="ECO:0000313" key="19">
    <source>
        <dbReference type="EMBL" id="KGO07530.1"/>
    </source>
</evidence>
<organism evidence="19 20">
    <name type="scientific">Dokdonia donghaensis DSW-1</name>
    <dbReference type="NCBI Taxonomy" id="1300343"/>
    <lineage>
        <taxon>Bacteria</taxon>
        <taxon>Pseudomonadati</taxon>
        <taxon>Bacteroidota</taxon>
        <taxon>Flavobacteriia</taxon>
        <taxon>Flavobacteriales</taxon>
        <taxon>Flavobacteriaceae</taxon>
        <taxon>Dokdonia</taxon>
    </lineage>
</organism>
<keyword evidence="7 14" id="KW-0547">Nucleotide-binding</keyword>
<comment type="subcellular location">
    <subcellularLocation>
        <location evidence="1 14">Cytoplasm</location>
    </subcellularLocation>
</comment>
<keyword evidence="15" id="KW-1133">Transmembrane helix</keyword>
<dbReference type="Proteomes" id="UP000030140">
    <property type="component" value="Unassembled WGS sequence"/>
</dbReference>
<dbReference type="SUPFAM" id="SSF51984">
    <property type="entry name" value="MurCD N-terminal domain"/>
    <property type="match status" value="1"/>
</dbReference>
<dbReference type="GO" id="GO:0005737">
    <property type="term" value="C:cytoplasm"/>
    <property type="evidence" value="ECO:0007669"/>
    <property type="project" value="UniProtKB-SubCell"/>
</dbReference>
<evidence type="ECO:0000256" key="15">
    <source>
        <dbReference type="SAM" id="Phobius"/>
    </source>
</evidence>
<dbReference type="GO" id="GO:0008360">
    <property type="term" value="P:regulation of cell shape"/>
    <property type="evidence" value="ECO:0007669"/>
    <property type="project" value="UniProtKB-KW"/>
</dbReference>
<evidence type="ECO:0000256" key="5">
    <source>
        <dbReference type="ARBA" id="ARBA00022598"/>
    </source>
</evidence>
<keyword evidence="8 14" id="KW-0067">ATP-binding</keyword>
<keyword evidence="15" id="KW-0812">Transmembrane</keyword>
<dbReference type="SUPFAM" id="SSF53244">
    <property type="entry name" value="MurD-like peptide ligases, peptide-binding domain"/>
    <property type="match status" value="1"/>
</dbReference>
<dbReference type="KEGG" id="ddo:I597_1326"/>
<dbReference type="InterPro" id="IPR004101">
    <property type="entry name" value="Mur_ligase_C"/>
</dbReference>
<dbReference type="GO" id="GO:0005524">
    <property type="term" value="F:ATP binding"/>
    <property type="evidence" value="ECO:0007669"/>
    <property type="project" value="UniProtKB-UniRule"/>
</dbReference>
<evidence type="ECO:0000256" key="4">
    <source>
        <dbReference type="ARBA" id="ARBA00022490"/>
    </source>
</evidence>
<feature type="transmembrane region" description="Helical" evidence="15">
    <location>
        <begin position="9"/>
        <end position="27"/>
    </location>
</feature>
<comment type="catalytic activity">
    <reaction evidence="13 14">
        <text>UDP-N-acetyl-alpha-D-muramate + L-alanine + ATP = UDP-N-acetyl-alpha-D-muramoyl-L-alanine + ADP + phosphate + H(+)</text>
        <dbReference type="Rhea" id="RHEA:23372"/>
        <dbReference type="ChEBI" id="CHEBI:15378"/>
        <dbReference type="ChEBI" id="CHEBI:30616"/>
        <dbReference type="ChEBI" id="CHEBI:43474"/>
        <dbReference type="ChEBI" id="CHEBI:57972"/>
        <dbReference type="ChEBI" id="CHEBI:70757"/>
        <dbReference type="ChEBI" id="CHEBI:83898"/>
        <dbReference type="ChEBI" id="CHEBI:456216"/>
        <dbReference type="EC" id="6.3.2.8"/>
    </reaction>
</comment>
<keyword evidence="4 14" id="KW-0963">Cytoplasm</keyword>
<dbReference type="HAMAP" id="MF_00046">
    <property type="entry name" value="MurC"/>
    <property type="match status" value="1"/>
</dbReference>
<accession>A0A0A2H4E9</accession>
<evidence type="ECO:0000256" key="6">
    <source>
        <dbReference type="ARBA" id="ARBA00022618"/>
    </source>
</evidence>
<evidence type="ECO:0000256" key="12">
    <source>
        <dbReference type="ARBA" id="ARBA00023316"/>
    </source>
</evidence>
<evidence type="ECO:0000259" key="17">
    <source>
        <dbReference type="Pfam" id="PF02875"/>
    </source>
</evidence>
<sequence>MKALKDIQNFYFIGIGGIGMSALAFYFQNEGKNVAGYDKTPSDVTRKLQEAGVAVHFQDKGDAIDETFADKENTLVIYTPAVPSTMGELVRFRESGHTLKKRAEVLGLIANQSFSLAVAGTHGKTTTSSILGHLLAATGAPVTAFVGGITNNYNGNLIQNGSDITVVEADEFDRSFLQLTPDILCITSMDADHLDIYEDEADLVATFQEFGSLVAPEMRFIKNGLPLAGNTVGIEDDATYSAQNVRIVAGAYHFDFKYPEGVLKDLKFTLPGRHNLFNATTALSMAVAYGTPVAKLPEALASYTGVNRRFTYRYQSQDKVLIDDYAHHPTEIAAVYQSIKEMYPGEEVLAIFQPHLFSRTKDFMADFATELSRFDEVALLDIYPARELPIDSVTSQALLDKMTLSNKEIVTKNRLPEIVTASNKKIVVMMGAGDIGVEILKVAKKLQSED</sequence>
<keyword evidence="6 14" id="KW-0132">Cell division</keyword>
<keyword evidence="20" id="KW-1185">Reference proteome</keyword>
<reference evidence="19 20" key="1">
    <citation type="submission" date="2014-10" db="EMBL/GenBank/DDBJ databases">
        <title>Draft genome sequence of the proteorhodopsin-containing marine bacterium Dokdonia donghaensis.</title>
        <authorList>
            <person name="Gomez-Consarnau L."/>
            <person name="Gonzalez J.M."/>
            <person name="Riedel T."/>
            <person name="Jaenicke S."/>
            <person name="Wagner-Doebler I."/>
            <person name="Fuhrman J.A."/>
        </authorList>
    </citation>
    <scope>NUCLEOTIDE SEQUENCE [LARGE SCALE GENOMIC DNA]</scope>
    <source>
        <strain evidence="19 20">DSW-1</strain>
    </source>
</reference>
<evidence type="ECO:0000256" key="14">
    <source>
        <dbReference type="HAMAP-Rule" id="MF_00046"/>
    </source>
</evidence>
<evidence type="ECO:0000256" key="8">
    <source>
        <dbReference type="ARBA" id="ARBA00022840"/>
    </source>
</evidence>
<dbReference type="Gene3D" id="3.90.190.20">
    <property type="entry name" value="Mur ligase, C-terminal domain"/>
    <property type="match status" value="1"/>
</dbReference>
<feature type="domain" description="Mur ligase C-terminal" evidence="17">
    <location>
        <begin position="308"/>
        <end position="433"/>
    </location>
</feature>
<dbReference type="InterPro" id="IPR036615">
    <property type="entry name" value="Mur_ligase_C_dom_sf"/>
</dbReference>
<keyword evidence="10 14" id="KW-0573">Peptidoglycan synthesis</keyword>
<evidence type="ECO:0000256" key="11">
    <source>
        <dbReference type="ARBA" id="ARBA00023306"/>
    </source>
</evidence>
<dbReference type="UniPathway" id="UPA00219"/>
<evidence type="ECO:0000256" key="3">
    <source>
        <dbReference type="ARBA" id="ARBA00012211"/>
    </source>
</evidence>
<keyword evidence="5 14" id="KW-0436">Ligase</keyword>
<dbReference type="SUPFAM" id="SSF53623">
    <property type="entry name" value="MurD-like peptide ligases, catalytic domain"/>
    <property type="match status" value="1"/>
</dbReference>
<protein>
    <recommendedName>
        <fullName evidence="3 14">UDP-N-acetylmuramate--L-alanine ligase</fullName>
        <ecNumber evidence="3 14">6.3.2.8</ecNumber>
    </recommendedName>
    <alternativeName>
        <fullName evidence="14">UDP-N-acetylmuramoyl-L-alanine synthetase</fullName>
    </alternativeName>
</protein>